<feature type="compositionally biased region" description="Basic and acidic residues" evidence="1">
    <location>
        <begin position="21"/>
        <end position="30"/>
    </location>
</feature>
<dbReference type="Proteomes" id="UP000789570">
    <property type="component" value="Unassembled WGS sequence"/>
</dbReference>
<evidence type="ECO:0000313" key="2">
    <source>
        <dbReference type="EMBL" id="CAG8559485.1"/>
    </source>
</evidence>
<comment type="caution">
    <text evidence="2">The sequence shown here is derived from an EMBL/GenBank/DDBJ whole genome shotgun (WGS) entry which is preliminary data.</text>
</comment>
<reference evidence="2" key="1">
    <citation type="submission" date="2021-06" db="EMBL/GenBank/DDBJ databases">
        <authorList>
            <person name="Kallberg Y."/>
            <person name="Tangrot J."/>
            <person name="Rosling A."/>
        </authorList>
    </citation>
    <scope>NUCLEOTIDE SEQUENCE</scope>
    <source>
        <strain evidence="2">UK204</strain>
    </source>
</reference>
<protein>
    <submittedName>
        <fullName evidence="2">6087_t:CDS:1</fullName>
    </submittedName>
</protein>
<evidence type="ECO:0000256" key="1">
    <source>
        <dbReference type="SAM" id="MobiDB-lite"/>
    </source>
</evidence>
<gene>
    <name evidence="2" type="ORF">FCALED_LOCUS6526</name>
</gene>
<dbReference type="OrthoDB" id="2439992at2759"/>
<feature type="region of interest" description="Disordered" evidence="1">
    <location>
        <begin position="1"/>
        <end position="32"/>
    </location>
</feature>
<evidence type="ECO:0000313" key="3">
    <source>
        <dbReference type="Proteomes" id="UP000789570"/>
    </source>
</evidence>
<organism evidence="2 3">
    <name type="scientific">Funneliformis caledonium</name>
    <dbReference type="NCBI Taxonomy" id="1117310"/>
    <lineage>
        <taxon>Eukaryota</taxon>
        <taxon>Fungi</taxon>
        <taxon>Fungi incertae sedis</taxon>
        <taxon>Mucoromycota</taxon>
        <taxon>Glomeromycotina</taxon>
        <taxon>Glomeromycetes</taxon>
        <taxon>Glomerales</taxon>
        <taxon>Glomeraceae</taxon>
        <taxon>Funneliformis</taxon>
    </lineage>
</organism>
<name>A0A9N9BAW1_9GLOM</name>
<feature type="compositionally biased region" description="Basic residues" evidence="1">
    <location>
        <begin position="11"/>
        <end position="20"/>
    </location>
</feature>
<keyword evidence="3" id="KW-1185">Reference proteome</keyword>
<proteinExistence type="predicted"/>
<sequence length="64" mass="7618">MKIPENPIKQPLRKQSKRKSRENTDSKRDTSYSILALKSQQEFFEPVEQNTQYEFEETNNQGIN</sequence>
<accession>A0A9N9BAW1</accession>
<dbReference type="EMBL" id="CAJVPQ010001573">
    <property type="protein sequence ID" value="CAG8559485.1"/>
    <property type="molecule type" value="Genomic_DNA"/>
</dbReference>
<dbReference type="AlphaFoldDB" id="A0A9N9BAW1"/>